<evidence type="ECO:0000313" key="1">
    <source>
        <dbReference type="EMBL" id="KAB7786162.1"/>
    </source>
</evidence>
<protein>
    <submittedName>
        <fullName evidence="1">Uncharacterized protein</fullName>
    </submittedName>
</protein>
<dbReference type="EMBL" id="WEKV01000008">
    <property type="protein sequence ID" value="KAB7786162.1"/>
    <property type="molecule type" value="Genomic_DNA"/>
</dbReference>
<dbReference type="AlphaFoldDB" id="A0A833J9M2"/>
<dbReference type="Proteomes" id="UP000469949">
    <property type="component" value="Unassembled WGS sequence"/>
</dbReference>
<gene>
    <name evidence="1" type="ORF">F8B43_1563</name>
</gene>
<evidence type="ECO:0000313" key="2">
    <source>
        <dbReference type="Proteomes" id="UP000469949"/>
    </source>
</evidence>
<organism evidence="1 2">
    <name type="scientific">Methylorubrum populi</name>
    <dbReference type="NCBI Taxonomy" id="223967"/>
    <lineage>
        <taxon>Bacteria</taxon>
        <taxon>Pseudomonadati</taxon>
        <taxon>Pseudomonadota</taxon>
        <taxon>Alphaproteobacteria</taxon>
        <taxon>Hyphomicrobiales</taxon>
        <taxon>Methylobacteriaceae</taxon>
        <taxon>Methylorubrum</taxon>
    </lineage>
</organism>
<sequence>MAGQPGAVLYGRAMPAQNARQWDHTYVASSCGLRWGCFGRHQGGREICSGQGDSSIADCLSRPDSTTGLIYGVTGVCHQAANWILGPANVLVTRARGYALSVFTYGTYGKNRPHPSFSSCYGSNGGTDRPLDAGRTAGTYLAFRIGAHGLRADPAASETDTMLDVYHPARVAELRALIEAAPGVRVSQKTFEGLLVIRSRLWEEQSHLAALLDQHQIEEDDFLAEMNRTQHAAMMECRSLLGNDFIRVFGEAGLEPEHVIDRDIFLEQHNSQDPYQAPSPGGP</sequence>
<dbReference type="RefSeq" id="WP_152276555.1">
    <property type="nucleotide sequence ID" value="NZ_WEKV01000008.1"/>
</dbReference>
<name>A0A833J9M2_9HYPH</name>
<comment type="caution">
    <text evidence="1">The sequence shown here is derived from an EMBL/GenBank/DDBJ whole genome shotgun (WGS) entry which is preliminary data.</text>
</comment>
<accession>A0A833J9M2</accession>
<proteinExistence type="predicted"/>
<reference evidence="1 2" key="1">
    <citation type="submission" date="2019-10" db="EMBL/GenBank/DDBJ databases">
        <title>Draft Genome Sequence of the Caffeine Degrading Methylotroph Methylorubrum populi PINKEL.</title>
        <authorList>
            <person name="Dawson S.C."/>
            <person name="Zhang X."/>
            <person name="Wright M.E."/>
            <person name="Sharma G."/>
            <person name="Langner J.T."/>
            <person name="Ditty J.L."/>
            <person name="Subuyuj G.A."/>
        </authorList>
    </citation>
    <scope>NUCLEOTIDE SEQUENCE [LARGE SCALE GENOMIC DNA]</scope>
    <source>
        <strain evidence="1 2">Pinkel</strain>
    </source>
</reference>